<dbReference type="EMBL" id="BRPK01000001">
    <property type="protein sequence ID" value="GLB33767.1"/>
    <property type="molecule type" value="Genomic_DNA"/>
</dbReference>
<sequence length="176" mass="19764">MSSSPVILYRYDASPYARKIDNVLALKNVPHNKVNVSSMLPRPEITDLLGITYRRIPILAIGNDVYCDTSLIVSVLERRFPTSAGYSTIFPRSKRGGSRDTGATKIFSKLFVAALFPFATAFIAWEKLPQAFIQDRSALFGTPIDVSQVVATREKSITTVSAYLVRYMDFLKSFYY</sequence>
<dbReference type="Gene3D" id="3.40.30.110">
    <property type="match status" value="1"/>
</dbReference>
<evidence type="ECO:0000259" key="1">
    <source>
        <dbReference type="PROSITE" id="PS50404"/>
    </source>
</evidence>
<comment type="caution">
    <text evidence="2">The sequence shown here is derived from an EMBL/GenBank/DDBJ whole genome shotgun (WGS) entry which is preliminary data.</text>
</comment>
<protein>
    <submittedName>
        <fullName evidence="2">Glutathione S-transferase, N-terminal domain</fullName>
    </submittedName>
</protein>
<dbReference type="CDD" id="cd00570">
    <property type="entry name" value="GST_N_family"/>
    <property type="match status" value="1"/>
</dbReference>
<dbReference type="OrthoDB" id="202840at2759"/>
<organism evidence="2 3">
    <name type="scientific">Lyophyllum shimeji</name>
    <name type="common">Hon-shimeji</name>
    <name type="synonym">Tricholoma shimeji</name>
    <dbReference type="NCBI Taxonomy" id="47721"/>
    <lineage>
        <taxon>Eukaryota</taxon>
        <taxon>Fungi</taxon>
        <taxon>Dikarya</taxon>
        <taxon>Basidiomycota</taxon>
        <taxon>Agaricomycotina</taxon>
        <taxon>Agaricomycetes</taxon>
        <taxon>Agaricomycetidae</taxon>
        <taxon>Agaricales</taxon>
        <taxon>Tricholomatineae</taxon>
        <taxon>Lyophyllaceae</taxon>
        <taxon>Lyophyllum</taxon>
    </lineage>
</organism>
<name>A0A9P3PE25_LYOSH</name>
<reference evidence="2" key="1">
    <citation type="submission" date="2022-07" db="EMBL/GenBank/DDBJ databases">
        <title>The genome of Lyophyllum shimeji provides insight into the initial evolution of ectomycorrhizal fungal genome.</title>
        <authorList>
            <person name="Kobayashi Y."/>
            <person name="Shibata T."/>
            <person name="Hirakawa H."/>
            <person name="Shigenobu S."/>
            <person name="Nishiyama T."/>
            <person name="Yamada A."/>
            <person name="Hasebe M."/>
            <person name="Kawaguchi M."/>
        </authorList>
    </citation>
    <scope>NUCLEOTIDE SEQUENCE</scope>
    <source>
        <strain evidence="2">AT787</strain>
    </source>
</reference>
<dbReference type="InterPro" id="IPR036249">
    <property type="entry name" value="Thioredoxin-like_sf"/>
</dbReference>
<proteinExistence type="predicted"/>
<dbReference type="Proteomes" id="UP001063166">
    <property type="component" value="Unassembled WGS sequence"/>
</dbReference>
<evidence type="ECO:0000313" key="3">
    <source>
        <dbReference type="Proteomes" id="UP001063166"/>
    </source>
</evidence>
<dbReference type="Pfam" id="PF13417">
    <property type="entry name" value="GST_N_3"/>
    <property type="match status" value="1"/>
</dbReference>
<feature type="domain" description="GST N-terminal" evidence="1">
    <location>
        <begin position="4"/>
        <end position="84"/>
    </location>
</feature>
<evidence type="ECO:0000313" key="2">
    <source>
        <dbReference type="EMBL" id="GLB33767.1"/>
    </source>
</evidence>
<gene>
    <name evidence="2" type="ORF">LshimejAT787_0106510</name>
</gene>
<dbReference type="PROSITE" id="PS50404">
    <property type="entry name" value="GST_NTER"/>
    <property type="match status" value="1"/>
</dbReference>
<dbReference type="AlphaFoldDB" id="A0A9P3PE25"/>
<dbReference type="InterPro" id="IPR004045">
    <property type="entry name" value="Glutathione_S-Trfase_N"/>
</dbReference>
<accession>A0A9P3PE25</accession>
<dbReference type="SUPFAM" id="SSF52833">
    <property type="entry name" value="Thioredoxin-like"/>
    <property type="match status" value="1"/>
</dbReference>
<keyword evidence="3" id="KW-1185">Reference proteome</keyword>